<keyword evidence="4" id="KW-1185">Reference proteome</keyword>
<dbReference type="eggNOG" id="COG5351">
    <property type="taxonomic scope" value="Bacteria"/>
</dbReference>
<feature type="region of interest" description="Disordered" evidence="1">
    <location>
        <begin position="347"/>
        <end position="370"/>
    </location>
</feature>
<comment type="caution">
    <text evidence="3">The sequence shown here is derived from an EMBL/GenBank/DDBJ whole genome shotgun (WGS) entry which is preliminary data.</text>
</comment>
<sequence>MDVVSLSPMRVGSILWQPRPGAWALTVVCKATYALEPGESFLAQEQEAPYQGDIHWEDDDRRSLRLASDFAPFKRRADVILVGHAYAPGRRPVKSLVTRLVVGDVDKAITVFGDRSFTFSGELLEPLPYAQMPLVWERAGRGADATNPVGVPQEMLASGLGRLVVPNLQLPEVYVSSRRDVIEPVCFGPIAPGWPGRARKLHWYASGWNHARWYEQPLPHDVDAAYFNAAPQDQQLDEIRPDERIMLENLHPDHPRLVTNLRPLVPRALVAWGSRAPEERWLRCDTMWIDTDRGTCSLTWRGYLLLDHPQQPGQVTITTEEGAARAAAAGAGRESVQVHETASSALVASDTARPAEGASSEGLPAADPFNSTLVGTRSTKPVLPFVEGPSTWTGEGTPGIAAPVAPPSARRREGVETLSIKLVPQREVLPFVEAQPVAPPAVAPPAVVPSAVAPPAVVPPAVVPPAVVPPRGGIAGVALSSMVLSSTPPAVALPTGVPAEVEAFDVPTETASAREDLDLEGPTHALAVEPPMIGPLARFEGGASEVRRGEERPLVEPSSLPLPGVRDEVSVPSMDEYPLERCAALDASLARSPDEKARILRTNHLTEPEWMRLREAWAVEVKGALRRGRSEMLRSYDAAYVAQLEKERGPVTVEEVARMNVGTERGDLEGVMRDVGLPGESAIRIQRTWIGRMASDAALGASVRKAVAKAKTE</sequence>
<gene>
    <name evidence="3" type="ORF">CAP_5818</name>
</gene>
<dbReference type="AlphaFoldDB" id="A0A017TFM0"/>
<dbReference type="RefSeq" id="WP_044235941.1">
    <property type="nucleotide sequence ID" value="NZ_ASRX01000005.1"/>
</dbReference>
<dbReference type="Proteomes" id="UP000019678">
    <property type="component" value="Unassembled WGS sequence"/>
</dbReference>
<dbReference type="InterPro" id="IPR018683">
    <property type="entry name" value="DUF2169"/>
</dbReference>
<dbReference type="OrthoDB" id="5290767at2"/>
<protein>
    <recommendedName>
        <fullName evidence="2">DUF2169 domain-containing protein</fullName>
    </recommendedName>
</protein>
<feature type="domain" description="DUF2169" evidence="2">
    <location>
        <begin position="24"/>
        <end position="301"/>
    </location>
</feature>
<evidence type="ECO:0000313" key="4">
    <source>
        <dbReference type="Proteomes" id="UP000019678"/>
    </source>
</evidence>
<feature type="region of interest" description="Disordered" evidence="1">
    <location>
        <begin position="544"/>
        <end position="567"/>
    </location>
</feature>
<accession>A0A017TFM0</accession>
<evidence type="ECO:0000256" key="1">
    <source>
        <dbReference type="SAM" id="MobiDB-lite"/>
    </source>
</evidence>
<feature type="region of interest" description="Disordered" evidence="1">
    <location>
        <begin position="389"/>
        <end position="412"/>
    </location>
</feature>
<dbReference type="STRING" id="1192034.CAP_5818"/>
<evidence type="ECO:0000313" key="3">
    <source>
        <dbReference type="EMBL" id="EYF08058.1"/>
    </source>
</evidence>
<organism evidence="3 4">
    <name type="scientific">Chondromyces apiculatus DSM 436</name>
    <dbReference type="NCBI Taxonomy" id="1192034"/>
    <lineage>
        <taxon>Bacteria</taxon>
        <taxon>Pseudomonadati</taxon>
        <taxon>Myxococcota</taxon>
        <taxon>Polyangia</taxon>
        <taxon>Polyangiales</taxon>
        <taxon>Polyangiaceae</taxon>
        <taxon>Chondromyces</taxon>
    </lineage>
</organism>
<reference evidence="3 4" key="1">
    <citation type="submission" date="2013-05" db="EMBL/GenBank/DDBJ databases">
        <title>Genome assembly of Chondromyces apiculatus DSM 436.</title>
        <authorList>
            <person name="Sharma G."/>
            <person name="Khatri I."/>
            <person name="Kaur C."/>
            <person name="Mayilraj S."/>
            <person name="Subramanian S."/>
        </authorList>
    </citation>
    <scope>NUCLEOTIDE SEQUENCE [LARGE SCALE GENOMIC DNA]</scope>
    <source>
        <strain evidence="3 4">DSM 436</strain>
    </source>
</reference>
<proteinExistence type="predicted"/>
<evidence type="ECO:0000259" key="2">
    <source>
        <dbReference type="Pfam" id="PF09937"/>
    </source>
</evidence>
<name>A0A017TFM0_9BACT</name>
<dbReference type="Pfam" id="PF09937">
    <property type="entry name" value="DUF2169"/>
    <property type="match status" value="1"/>
</dbReference>
<dbReference type="EMBL" id="ASRX01000005">
    <property type="protein sequence ID" value="EYF08058.1"/>
    <property type="molecule type" value="Genomic_DNA"/>
</dbReference>
<feature type="compositionally biased region" description="Basic and acidic residues" evidence="1">
    <location>
        <begin position="545"/>
        <end position="554"/>
    </location>
</feature>